<evidence type="ECO:0000256" key="1">
    <source>
        <dbReference type="ARBA" id="ARBA00022658"/>
    </source>
</evidence>
<protein>
    <submittedName>
        <fullName evidence="4">Rop guanine nucleotide exchange factor 3-like</fullName>
    </submittedName>
</protein>
<keyword evidence="1 2" id="KW-0344">Guanine-nucleotide releasing factor</keyword>
<feature type="domain" description="PRONE" evidence="3">
    <location>
        <begin position="1"/>
        <end position="55"/>
    </location>
</feature>
<evidence type="ECO:0000313" key="4">
    <source>
        <dbReference type="EMBL" id="MCI16678.1"/>
    </source>
</evidence>
<dbReference type="Pfam" id="PF03759">
    <property type="entry name" value="PRONE"/>
    <property type="match status" value="1"/>
</dbReference>
<dbReference type="InterPro" id="IPR005512">
    <property type="entry name" value="PRONE_dom"/>
</dbReference>
<dbReference type="Gene3D" id="1.20.58.2010">
    <property type="entry name" value="PRONE domain, subdomain 1"/>
    <property type="match status" value="1"/>
</dbReference>
<dbReference type="PANTHER" id="PTHR33101:SF47">
    <property type="entry name" value="ROP GUANINE NUCLEOTIDE EXCHANGE FACTOR 2-RELATED"/>
    <property type="match status" value="1"/>
</dbReference>
<dbReference type="EMBL" id="LXQA010101941">
    <property type="protein sequence ID" value="MCI16678.1"/>
    <property type="molecule type" value="Genomic_DNA"/>
</dbReference>
<dbReference type="PROSITE" id="PS51334">
    <property type="entry name" value="PRONE"/>
    <property type="match status" value="1"/>
</dbReference>
<dbReference type="Proteomes" id="UP000265520">
    <property type="component" value="Unassembled WGS sequence"/>
</dbReference>
<proteinExistence type="predicted"/>
<sequence length="55" mass="6401">TVFGHNLKLEPLKAEKKAMWKREMNCLMSVCDYIVEFAPTAQYLDDGTIVEVNYF</sequence>
<dbReference type="PANTHER" id="PTHR33101">
    <property type="entry name" value="ROP GUANINE NUCLEOTIDE EXCHANGE FACTOR 1"/>
    <property type="match status" value="1"/>
</dbReference>
<name>A0A392PX45_9FABA</name>
<evidence type="ECO:0000313" key="5">
    <source>
        <dbReference type="Proteomes" id="UP000265520"/>
    </source>
</evidence>
<dbReference type="GO" id="GO:0005085">
    <property type="term" value="F:guanyl-nucleotide exchange factor activity"/>
    <property type="evidence" value="ECO:0007669"/>
    <property type="project" value="UniProtKB-UniRule"/>
</dbReference>
<accession>A0A392PX45</accession>
<keyword evidence="5" id="KW-1185">Reference proteome</keyword>
<organism evidence="4 5">
    <name type="scientific">Trifolium medium</name>
    <dbReference type="NCBI Taxonomy" id="97028"/>
    <lineage>
        <taxon>Eukaryota</taxon>
        <taxon>Viridiplantae</taxon>
        <taxon>Streptophyta</taxon>
        <taxon>Embryophyta</taxon>
        <taxon>Tracheophyta</taxon>
        <taxon>Spermatophyta</taxon>
        <taxon>Magnoliopsida</taxon>
        <taxon>eudicotyledons</taxon>
        <taxon>Gunneridae</taxon>
        <taxon>Pentapetalae</taxon>
        <taxon>rosids</taxon>
        <taxon>fabids</taxon>
        <taxon>Fabales</taxon>
        <taxon>Fabaceae</taxon>
        <taxon>Papilionoideae</taxon>
        <taxon>50 kb inversion clade</taxon>
        <taxon>NPAAA clade</taxon>
        <taxon>Hologalegina</taxon>
        <taxon>IRL clade</taxon>
        <taxon>Trifolieae</taxon>
        <taxon>Trifolium</taxon>
    </lineage>
</organism>
<dbReference type="InterPro" id="IPR038937">
    <property type="entry name" value="RopGEF"/>
</dbReference>
<evidence type="ECO:0000259" key="3">
    <source>
        <dbReference type="PROSITE" id="PS51334"/>
    </source>
</evidence>
<dbReference type="AlphaFoldDB" id="A0A392PX45"/>
<feature type="non-terminal residue" evidence="4">
    <location>
        <position position="1"/>
    </location>
</feature>
<evidence type="ECO:0000256" key="2">
    <source>
        <dbReference type="PROSITE-ProRule" id="PRU00663"/>
    </source>
</evidence>
<comment type="caution">
    <text evidence="4">The sequence shown here is derived from an EMBL/GenBank/DDBJ whole genome shotgun (WGS) entry which is preliminary data.</text>
</comment>
<reference evidence="4 5" key="1">
    <citation type="journal article" date="2018" name="Front. Plant Sci.">
        <title>Red Clover (Trifolium pratense) and Zigzag Clover (T. medium) - A Picture of Genomic Similarities and Differences.</title>
        <authorList>
            <person name="Dluhosova J."/>
            <person name="Istvanek J."/>
            <person name="Nedelnik J."/>
            <person name="Repkova J."/>
        </authorList>
    </citation>
    <scope>NUCLEOTIDE SEQUENCE [LARGE SCALE GENOMIC DNA]</scope>
    <source>
        <strain evidence="5">cv. 10/8</strain>
        <tissue evidence="4">Leaf</tissue>
    </source>
</reference>